<comment type="caution">
    <text evidence="1">The sequence shown here is derived from an EMBL/GenBank/DDBJ whole genome shotgun (WGS) entry which is preliminary data.</text>
</comment>
<protein>
    <submittedName>
        <fullName evidence="1">Uncharacterized protein</fullName>
    </submittedName>
</protein>
<sequence>MPRPEDSIESSEVDDAVFTDEELHKEFEENSHYDYEVEVEVEEIIDAADNQIDPAEDLKVKWTF</sequence>
<name>A0AAD5T470_9FUNG</name>
<keyword evidence="2" id="KW-1185">Reference proteome</keyword>
<gene>
    <name evidence="1" type="ORF">HK100_009023</name>
</gene>
<proteinExistence type="predicted"/>
<evidence type="ECO:0000313" key="2">
    <source>
        <dbReference type="Proteomes" id="UP001211907"/>
    </source>
</evidence>
<accession>A0AAD5T470</accession>
<reference evidence="1" key="1">
    <citation type="submission" date="2020-05" db="EMBL/GenBank/DDBJ databases">
        <title>Phylogenomic resolution of chytrid fungi.</title>
        <authorList>
            <person name="Stajich J.E."/>
            <person name="Amses K."/>
            <person name="Simmons R."/>
            <person name="Seto K."/>
            <person name="Myers J."/>
            <person name="Bonds A."/>
            <person name="Quandt C.A."/>
            <person name="Barry K."/>
            <person name="Liu P."/>
            <person name="Grigoriev I."/>
            <person name="Longcore J.E."/>
            <person name="James T.Y."/>
        </authorList>
    </citation>
    <scope>NUCLEOTIDE SEQUENCE</scope>
    <source>
        <strain evidence="1">JEL0513</strain>
    </source>
</reference>
<dbReference type="AlphaFoldDB" id="A0AAD5T470"/>
<organism evidence="1 2">
    <name type="scientific">Physocladia obscura</name>
    <dbReference type="NCBI Taxonomy" id="109957"/>
    <lineage>
        <taxon>Eukaryota</taxon>
        <taxon>Fungi</taxon>
        <taxon>Fungi incertae sedis</taxon>
        <taxon>Chytridiomycota</taxon>
        <taxon>Chytridiomycota incertae sedis</taxon>
        <taxon>Chytridiomycetes</taxon>
        <taxon>Chytridiales</taxon>
        <taxon>Chytriomycetaceae</taxon>
        <taxon>Physocladia</taxon>
    </lineage>
</organism>
<dbReference type="Proteomes" id="UP001211907">
    <property type="component" value="Unassembled WGS sequence"/>
</dbReference>
<evidence type="ECO:0000313" key="1">
    <source>
        <dbReference type="EMBL" id="KAJ3128692.1"/>
    </source>
</evidence>
<dbReference type="EMBL" id="JADGJH010000452">
    <property type="protein sequence ID" value="KAJ3128692.1"/>
    <property type="molecule type" value="Genomic_DNA"/>
</dbReference>